<evidence type="ECO:0000256" key="1">
    <source>
        <dbReference type="SAM" id="MobiDB-lite"/>
    </source>
</evidence>
<evidence type="ECO:0000259" key="4">
    <source>
        <dbReference type="SMART" id="SM00409"/>
    </source>
</evidence>
<dbReference type="InterPro" id="IPR003599">
    <property type="entry name" value="Ig_sub"/>
</dbReference>
<keyword evidence="2" id="KW-1133">Transmembrane helix</keyword>
<proteinExistence type="predicted"/>
<keyword evidence="2" id="KW-0472">Membrane</keyword>
<name>A0AAW0NVL0_9GOBI</name>
<dbReference type="InterPro" id="IPR036179">
    <property type="entry name" value="Ig-like_dom_sf"/>
</dbReference>
<feature type="signal peptide" evidence="3">
    <location>
        <begin position="1"/>
        <end position="23"/>
    </location>
</feature>
<dbReference type="InterPro" id="IPR013783">
    <property type="entry name" value="Ig-like_fold"/>
</dbReference>
<gene>
    <name evidence="5" type="ORF">WMY93_014810</name>
</gene>
<dbReference type="AlphaFoldDB" id="A0AAW0NVL0"/>
<keyword evidence="6" id="KW-1185">Reference proteome</keyword>
<dbReference type="SUPFAM" id="SSF48726">
    <property type="entry name" value="Immunoglobulin"/>
    <property type="match status" value="1"/>
</dbReference>
<feature type="transmembrane region" description="Helical" evidence="2">
    <location>
        <begin position="158"/>
        <end position="179"/>
    </location>
</feature>
<feature type="domain" description="Immunoglobulin" evidence="4">
    <location>
        <begin position="24"/>
        <end position="126"/>
    </location>
</feature>
<dbReference type="Proteomes" id="UP001460270">
    <property type="component" value="Unassembled WGS sequence"/>
</dbReference>
<dbReference type="SMART" id="SM00409">
    <property type="entry name" value="IG"/>
    <property type="match status" value="1"/>
</dbReference>
<comment type="caution">
    <text evidence="5">The sequence shown here is derived from an EMBL/GenBank/DDBJ whole genome shotgun (WGS) entry which is preliminary data.</text>
</comment>
<evidence type="ECO:0000256" key="3">
    <source>
        <dbReference type="SAM" id="SignalP"/>
    </source>
</evidence>
<feature type="chain" id="PRO_5043799532" description="Immunoglobulin domain-containing protein" evidence="3">
    <location>
        <begin position="24"/>
        <end position="196"/>
    </location>
</feature>
<organism evidence="5 6">
    <name type="scientific">Mugilogobius chulae</name>
    <name type="common">yellowstripe goby</name>
    <dbReference type="NCBI Taxonomy" id="88201"/>
    <lineage>
        <taxon>Eukaryota</taxon>
        <taxon>Metazoa</taxon>
        <taxon>Chordata</taxon>
        <taxon>Craniata</taxon>
        <taxon>Vertebrata</taxon>
        <taxon>Euteleostomi</taxon>
        <taxon>Actinopterygii</taxon>
        <taxon>Neopterygii</taxon>
        <taxon>Teleostei</taxon>
        <taxon>Neoteleostei</taxon>
        <taxon>Acanthomorphata</taxon>
        <taxon>Gobiaria</taxon>
        <taxon>Gobiiformes</taxon>
        <taxon>Gobioidei</taxon>
        <taxon>Gobiidae</taxon>
        <taxon>Gobionellinae</taxon>
        <taxon>Mugilogobius</taxon>
    </lineage>
</organism>
<feature type="compositionally biased region" description="Basic and acidic residues" evidence="1">
    <location>
        <begin position="144"/>
        <end position="155"/>
    </location>
</feature>
<sequence length="196" mass="22034">MRIYIVFSLFLVLWSERPGFTRAMTVYHKQEGEEFKLECSPSPEGGRNVFCRNLCKKYTDVLVGDYRYNSVVGRYGVEFKTKGLEAPYAMFVKIRKLVPSDSGNYSCGFDKLDGLVTSKSFTLIVSRAQSPSPSSGVVTSKSPRTSEPKQDHPSHSDVWLYVGLALSTLLILAVILAVLRWRKRTSRDTALITAHL</sequence>
<protein>
    <recommendedName>
        <fullName evidence="4">Immunoglobulin domain-containing protein</fullName>
    </recommendedName>
</protein>
<keyword evidence="3" id="KW-0732">Signal</keyword>
<keyword evidence="2" id="KW-0812">Transmembrane</keyword>
<feature type="region of interest" description="Disordered" evidence="1">
    <location>
        <begin position="127"/>
        <end position="155"/>
    </location>
</feature>
<evidence type="ECO:0000313" key="5">
    <source>
        <dbReference type="EMBL" id="KAK7910126.1"/>
    </source>
</evidence>
<feature type="compositionally biased region" description="Polar residues" evidence="1">
    <location>
        <begin position="127"/>
        <end position="143"/>
    </location>
</feature>
<evidence type="ECO:0000313" key="6">
    <source>
        <dbReference type="Proteomes" id="UP001460270"/>
    </source>
</evidence>
<dbReference type="EMBL" id="JBBPFD010000010">
    <property type="protein sequence ID" value="KAK7910126.1"/>
    <property type="molecule type" value="Genomic_DNA"/>
</dbReference>
<evidence type="ECO:0000256" key="2">
    <source>
        <dbReference type="SAM" id="Phobius"/>
    </source>
</evidence>
<reference evidence="6" key="1">
    <citation type="submission" date="2024-04" db="EMBL/GenBank/DDBJ databases">
        <title>Salinicola lusitanus LLJ914,a marine bacterium isolated from the Okinawa Trough.</title>
        <authorList>
            <person name="Li J."/>
        </authorList>
    </citation>
    <scope>NUCLEOTIDE SEQUENCE [LARGE SCALE GENOMIC DNA]</scope>
</reference>
<dbReference type="Gene3D" id="2.60.40.10">
    <property type="entry name" value="Immunoglobulins"/>
    <property type="match status" value="1"/>
</dbReference>
<accession>A0AAW0NVL0</accession>